<reference evidence="1 2" key="1">
    <citation type="submission" date="2018-09" db="EMBL/GenBank/DDBJ databases">
        <title>Complete genome sequence of Euzebya sp. DY32-46 isolated from seawater of Pacific Ocean.</title>
        <authorList>
            <person name="Xu L."/>
            <person name="Wu Y.-H."/>
            <person name="Xu X.-W."/>
        </authorList>
    </citation>
    <scope>NUCLEOTIDE SEQUENCE [LARGE SCALE GENOMIC DNA]</scope>
    <source>
        <strain evidence="1 2">DY32-46</strain>
    </source>
</reference>
<protein>
    <submittedName>
        <fullName evidence="1">Uncharacterized protein</fullName>
    </submittedName>
</protein>
<dbReference type="KEGG" id="euz:DVS28_a4317"/>
<keyword evidence="2" id="KW-1185">Reference proteome</keyword>
<dbReference type="AlphaFoldDB" id="A0A346Y3D6"/>
<evidence type="ECO:0000313" key="1">
    <source>
        <dbReference type="EMBL" id="AXV08983.1"/>
    </source>
</evidence>
<proteinExistence type="predicted"/>
<dbReference type="RefSeq" id="WP_164710865.1">
    <property type="nucleotide sequence ID" value="NZ_CP031165.1"/>
</dbReference>
<evidence type="ECO:0000313" key="2">
    <source>
        <dbReference type="Proteomes" id="UP000264006"/>
    </source>
</evidence>
<name>A0A346Y3D6_9ACTN</name>
<dbReference type="EMBL" id="CP031165">
    <property type="protein sequence ID" value="AXV08983.1"/>
    <property type="molecule type" value="Genomic_DNA"/>
</dbReference>
<organism evidence="1 2">
    <name type="scientific">Euzebya pacifica</name>
    <dbReference type="NCBI Taxonomy" id="1608957"/>
    <lineage>
        <taxon>Bacteria</taxon>
        <taxon>Bacillati</taxon>
        <taxon>Actinomycetota</taxon>
        <taxon>Nitriliruptoria</taxon>
        <taxon>Euzebyales</taxon>
    </lineage>
</organism>
<dbReference type="Proteomes" id="UP000264006">
    <property type="component" value="Chromosome"/>
</dbReference>
<sequence length="96" mass="10612">MIDPSLVHHGTVRASHVASLAGPIDPTTHLNRDFAGHDLGECVIAVRLEVDAELVLDENGQFARCRARHDASQRLGPVDEGARRQEWLAVLRERRG</sequence>
<accession>A0A346Y3D6</accession>
<gene>
    <name evidence="1" type="ORF">DVS28_a4317</name>
</gene>